<evidence type="ECO:0000256" key="2">
    <source>
        <dbReference type="SAM" id="Phobius"/>
    </source>
</evidence>
<sequence length="190" mass="21312">MARHESALLGDKAWRDAVRAAWLSNRTNDDDEHNNLGSGITTKNKNDTGRFRRCWGHGDCRSCLGMSACSWCPFSATCVPNDYLIPALAPAWEGDYMCPYWAERWELRTRPLGCQVSTITSLTALVAGAVTLAVVLLVWAAVVVVRKTRQRQLWPFIRATLWRAPEEEPEPPPSPQQPPSEQSPLLPDIR</sequence>
<organism evidence="3 4">
    <name type="scientific">Sporothrix curviconia</name>
    <dbReference type="NCBI Taxonomy" id="1260050"/>
    <lineage>
        <taxon>Eukaryota</taxon>
        <taxon>Fungi</taxon>
        <taxon>Dikarya</taxon>
        <taxon>Ascomycota</taxon>
        <taxon>Pezizomycotina</taxon>
        <taxon>Sordariomycetes</taxon>
        <taxon>Sordariomycetidae</taxon>
        <taxon>Ophiostomatales</taxon>
        <taxon>Ophiostomataceae</taxon>
        <taxon>Sporothrix</taxon>
    </lineage>
</organism>
<evidence type="ECO:0000313" key="3">
    <source>
        <dbReference type="EMBL" id="CAK7225446.1"/>
    </source>
</evidence>
<proteinExistence type="predicted"/>
<evidence type="ECO:0000256" key="1">
    <source>
        <dbReference type="SAM" id="MobiDB-lite"/>
    </source>
</evidence>
<feature type="region of interest" description="Disordered" evidence="1">
    <location>
        <begin position="165"/>
        <end position="190"/>
    </location>
</feature>
<evidence type="ECO:0008006" key="5">
    <source>
        <dbReference type="Google" id="ProtNLM"/>
    </source>
</evidence>
<accession>A0ABP0C0S4</accession>
<dbReference type="Proteomes" id="UP001642405">
    <property type="component" value="Unassembled WGS sequence"/>
</dbReference>
<feature type="transmembrane region" description="Helical" evidence="2">
    <location>
        <begin position="122"/>
        <end position="145"/>
    </location>
</feature>
<evidence type="ECO:0000313" key="4">
    <source>
        <dbReference type="Proteomes" id="UP001642405"/>
    </source>
</evidence>
<keyword evidence="2" id="KW-1133">Transmembrane helix</keyword>
<name>A0ABP0C0S4_9PEZI</name>
<keyword evidence="2" id="KW-0812">Transmembrane</keyword>
<protein>
    <recommendedName>
        <fullName evidence="5">PSI domain-containing protein</fullName>
    </recommendedName>
</protein>
<dbReference type="EMBL" id="CAWUHB010000033">
    <property type="protein sequence ID" value="CAK7225446.1"/>
    <property type="molecule type" value="Genomic_DNA"/>
</dbReference>
<reference evidence="3 4" key="1">
    <citation type="submission" date="2024-01" db="EMBL/GenBank/DDBJ databases">
        <authorList>
            <person name="Allen C."/>
            <person name="Tagirdzhanova G."/>
        </authorList>
    </citation>
    <scope>NUCLEOTIDE SEQUENCE [LARGE SCALE GENOMIC DNA]</scope>
</reference>
<comment type="caution">
    <text evidence="3">The sequence shown here is derived from an EMBL/GenBank/DDBJ whole genome shotgun (WGS) entry which is preliminary data.</text>
</comment>
<keyword evidence="2" id="KW-0472">Membrane</keyword>
<gene>
    <name evidence="3" type="ORF">SCUCBS95973_005867</name>
</gene>
<keyword evidence="4" id="KW-1185">Reference proteome</keyword>